<dbReference type="SUPFAM" id="SSF52968">
    <property type="entry name" value="B12-dependent dehydatase associated subunit"/>
    <property type="match status" value="1"/>
</dbReference>
<reference evidence="1 2" key="1">
    <citation type="submission" date="2016-11" db="EMBL/GenBank/DDBJ databases">
        <authorList>
            <person name="Jaros S."/>
            <person name="Januszkiewicz K."/>
            <person name="Wedrychowicz H."/>
        </authorList>
    </citation>
    <scope>NUCLEOTIDE SEQUENCE [LARGE SCALE GENOMIC DNA]</scope>
    <source>
        <strain evidence="1 2">DSM 2631</strain>
    </source>
</reference>
<dbReference type="STRING" id="1533.SAMN05443638_11728"/>
<keyword evidence="2" id="KW-1185">Reference proteome</keyword>
<evidence type="ECO:0000313" key="2">
    <source>
        <dbReference type="Proteomes" id="UP000184035"/>
    </source>
</evidence>
<dbReference type="InterPro" id="IPR003208">
    <property type="entry name" value="Dehydtase/Dehydtase_re"/>
</dbReference>
<dbReference type="InterPro" id="IPR010254">
    <property type="entry name" value="B12-dep_deHydtase_bsu"/>
</dbReference>
<name>A0A1M4XCW4_9CLOT</name>
<dbReference type="Gene3D" id="3.40.50.10150">
    <property type="entry name" value="B12-dependent dehydatase associated subunit"/>
    <property type="match status" value="1"/>
</dbReference>
<accession>A0A1M4XCW4</accession>
<sequence length="196" mass="21929">MEDKLLVEEITKKVLEKIENILEENKRNKNKENEIVIGVGPTFNSEVKITLNGLKHNEVIREIIAGIEEEGFTARIIKVYKTADVAFIGKEAANISGSGIGIGLQSKGTALIHHRDLYPLSNLELFPQAPLIDLKTYRNIGKNAAKYGKKENPIPITVKNDSMIRPKYQVKAALFHIKDTEKVIKDGKSIEIIVED</sequence>
<evidence type="ECO:0000313" key="1">
    <source>
        <dbReference type="EMBL" id="SHE91062.1"/>
    </source>
</evidence>
<dbReference type="Pfam" id="PF02288">
    <property type="entry name" value="Dehydratase_MU"/>
    <property type="match status" value="1"/>
</dbReference>
<dbReference type="NCBIfam" id="NF011616">
    <property type="entry name" value="PRK15042.1"/>
    <property type="match status" value="1"/>
</dbReference>
<gene>
    <name evidence="1" type="ORF">SAMN05443638_11728</name>
</gene>
<dbReference type="Proteomes" id="UP000184035">
    <property type="component" value="Unassembled WGS sequence"/>
</dbReference>
<dbReference type="AlphaFoldDB" id="A0A1M4XCW4"/>
<protein>
    <submittedName>
        <fullName evidence="1">Glycerol dehydratase medium subunit/propanediol dehydratase medium subunit</fullName>
    </submittedName>
</protein>
<dbReference type="EMBL" id="FQVM01000017">
    <property type="protein sequence ID" value="SHE91062.1"/>
    <property type="molecule type" value="Genomic_DNA"/>
</dbReference>
<organism evidence="1 2">
    <name type="scientific">Clostridium fallax</name>
    <dbReference type="NCBI Taxonomy" id="1533"/>
    <lineage>
        <taxon>Bacteria</taxon>
        <taxon>Bacillati</taxon>
        <taxon>Bacillota</taxon>
        <taxon>Clostridia</taxon>
        <taxon>Eubacteriales</taxon>
        <taxon>Clostridiaceae</taxon>
        <taxon>Clostridium</taxon>
    </lineage>
</organism>
<proteinExistence type="predicted"/>